<comment type="cofactor">
    <cofactor evidence="2 3">
        <name>Zn(2+)</name>
        <dbReference type="ChEBI" id="CHEBI:29105"/>
    </cofactor>
    <text evidence="2 3">Binds 1 zinc ion per subunit.</text>
</comment>
<comment type="caution">
    <text evidence="2">Lacks conserved residue(s) required for the propagation of feature annotation.</text>
</comment>
<dbReference type="GO" id="GO:0004222">
    <property type="term" value="F:metalloendopeptidase activity"/>
    <property type="evidence" value="ECO:0007669"/>
    <property type="project" value="UniProtKB-UniRule"/>
</dbReference>
<reference evidence="6" key="1">
    <citation type="submission" date="2022-11" db="UniProtKB">
        <authorList>
            <consortium name="WormBaseParasite"/>
        </authorList>
    </citation>
    <scope>IDENTIFICATION</scope>
</reference>
<keyword evidence="2 3" id="KW-0378">Hydrolase</keyword>
<dbReference type="CDD" id="cd04280">
    <property type="entry name" value="ZnMc_astacin_like"/>
    <property type="match status" value="1"/>
</dbReference>
<dbReference type="GO" id="GO:0006508">
    <property type="term" value="P:proteolysis"/>
    <property type="evidence" value="ECO:0007669"/>
    <property type="project" value="UniProtKB-KW"/>
</dbReference>
<dbReference type="WBParaSite" id="sdigi.contig188.g5864.t1">
    <property type="protein sequence ID" value="sdigi.contig188.g5864.t1"/>
    <property type="gene ID" value="sdigi.contig188.g5864"/>
</dbReference>
<organism evidence="5 6">
    <name type="scientific">Setaria digitata</name>
    <dbReference type="NCBI Taxonomy" id="48799"/>
    <lineage>
        <taxon>Eukaryota</taxon>
        <taxon>Metazoa</taxon>
        <taxon>Ecdysozoa</taxon>
        <taxon>Nematoda</taxon>
        <taxon>Chromadorea</taxon>
        <taxon>Rhabditida</taxon>
        <taxon>Spirurina</taxon>
        <taxon>Spiruromorpha</taxon>
        <taxon>Filarioidea</taxon>
        <taxon>Setariidae</taxon>
        <taxon>Setaria</taxon>
    </lineage>
</organism>
<feature type="binding site" evidence="2">
    <location>
        <position position="214"/>
    </location>
    <ligand>
        <name>Zn(2+)</name>
        <dbReference type="ChEBI" id="CHEBI:29105"/>
        <note>catalytic</note>
    </ligand>
</feature>
<dbReference type="SMART" id="SM00235">
    <property type="entry name" value="ZnMc"/>
    <property type="match status" value="1"/>
</dbReference>
<dbReference type="GO" id="GO:0008270">
    <property type="term" value="F:zinc ion binding"/>
    <property type="evidence" value="ECO:0007669"/>
    <property type="project" value="UniProtKB-UniRule"/>
</dbReference>
<evidence type="ECO:0000256" key="2">
    <source>
        <dbReference type="PROSITE-ProRule" id="PRU01211"/>
    </source>
</evidence>
<dbReference type="AlphaFoldDB" id="A0A915PPN1"/>
<evidence type="ECO:0000313" key="5">
    <source>
        <dbReference type="Proteomes" id="UP000887581"/>
    </source>
</evidence>
<sequence length="436" mass="50306">MKQIIIFAQLSVCFILYSGESYRTQRASRHTLQQIKQLITLSTQRQIESTNHGMLFDELVLQKRDPEVKRHHNELSVNDLDDYFQGDVDLSEKQAELLSEHFKSEIASNEKGDEIIRNRRSVGREPFYVRWHDKQPISYDFAESIPQETRQKIRAAIRMWEERTCIRFLENGPNVDRIEFFDGGGCSSFVGRTGGTQGISISTPGCDIVGIISHEIGHTLGIFHEQARLDQNNHISINYNNIPFSRWNNFFPLSNYEADTFNLPYDAGSVMHYGPYGFAADPHFPTITTRDRFQQYTIGQREGPSFLDYASVKLYLKTVLVKLSINIAYRCMEQCPPIQCDHNGYPNPNNCSKCLCPDGFAGPTCQFVQYTPCGALIKMKILVKLKIRVEDLYLSVISDDKYFDNIFKSFEFPPNDPKICLLLRFPVPRAFRWLFL</sequence>
<keyword evidence="3" id="KW-0732">Signal</keyword>
<evidence type="ECO:0000256" key="1">
    <source>
        <dbReference type="ARBA" id="ARBA00023157"/>
    </source>
</evidence>
<accession>A0A915PPN1</accession>
<keyword evidence="1" id="KW-1015">Disulfide bond</keyword>
<dbReference type="EC" id="3.4.24.-" evidence="3"/>
<proteinExistence type="predicted"/>
<dbReference type="PRINTS" id="PR00480">
    <property type="entry name" value="ASTACIN"/>
</dbReference>
<feature type="binding site" evidence="2">
    <location>
        <position position="218"/>
    </location>
    <ligand>
        <name>Zn(2+)</name>
        <dbReference type="ChEBI" id="CHEBI:29105"/>
        <note>catalytic</note>
    </ligand>
</feature>
<feature type="signal peptide" evidence="3">
    <location>
        <begin position="1"/>
        <end position="19"/>
    </location>
</feature>
<keyword evidence="2 3" id="KW-0479">Metal-binding</keyword>
<dbReference type="PROSITE" id="PS51864">
    <property type="entry name" value="ASTACIN"/>
    <property type="match status" value="1"/>
</dbReference>
<dbReference type="Proteomes" id="UP000887581">
    <property type="component" value="Unplaced"/>
</dbReference>
<feature type="binding site" evidence="2">
    <location>
        <position position="224"/>
    </location>
    <ligand>
        <name>Zn(2+)</name>
        <dbReference type="ChEBI" id="CHEBI:29105"/>
        <note>catalytic</note>
    </ligand>
</feature>
<feature type="chain" id="PRO_5038166749" description="Metalloendopeptidase" evidence="3">
    <location>
        <begin position="20"/>
        <end position="436"/>
    </location>
</feature>
<dbReference type="InterPro" id="IPR034035">
    <property type="entry name" value="Astacin-like_dom"/>
</dbReference>
<dbReference type="Pfam" id="PF01400">
    <property type="entry name" value="Astacin"/>
    <property type="match status" value="1"/>
</dbReference>
<dbReference type="PANTHER" id="PTHR10127:SF810">
    <property type="entry name" value="ZINC METALLOPROTEINASE NAS-38"/>
    <property type="match status" value="1"/>
</dbReference>
<dbReference type="SUPFAM" id="SSF55486">
    <property type="entry name" value="Metalloproteases ('zincins'), catalytic domain"/>
    <property type="match status" value="1"/>
</dbReference>
<evidence type="ECO:0000259" key="4">
    <source>
        <dbReference type="PROSITE" id="PS51864"/>
    </source>
</evidence>
<dbReference type="InterPro" id="IPR024079">
    <property type="entry name" value="MetalloPept_cat_dom_sf"/>
</dbReference>
<dbReference type="FunFam" id="3.40.390.10:FF:000083">
    <property type="entry name" value="Zinc metalloproteinase"/>
    <property type="match status" value="1"/>
</dbReference>
<keyword evidence="5" id="KW-1185">Reference proteome</keyword>
<feature type="active site" evidence="2">
    <location>
        <position position="215"/>
    </location>
</feature>
<dbReference type="PANTHER" id="PTHR10127">
    <property type="entry name" value="DISCOIDIN, CUB, EGF, LAMININ , AND ZINC METALLOPROTEASE DOMAIN CONTAINING"/>
    <property type="match status" value="1"/>
</dbReference>
<dbReference type="InterPro" id="IPR006026">
    <property type="entry name" value="Peptidase_Metallo"/>
</dbReference>
<feature type="domain" description="Peptidase M12A" evidence="4">
    <location>
        <begin position="120"/>
        <end position="319"/>
    </location>
</feature>
<keyword evidence="2 3" id="KW-0645">Protease</keyword>
<evidence type="ECO:0000256" key="3">
    <source>
        <dbReference type="RuleBase" id="RU361183"/>
    </source>
</evidence>
<dbReference type="Gene3D" id="3.40.390.10">
    <property type="entry name" value="Collagenase (Catalytic Domain)"/>
    <property type="match status" value="1"/>
</dbReference>
<name>A0A915PPN1_9BILA</name>
<evidence type="ECO:0000313" key="6">
    <source>
        <dbReference type="WBParaSite" id="sdigi.contig188.g5864.t1"/>
    </source>
</evidence>
<keyword evidence="2 3" id="KW-0482">Metalloprotease</keyword>
<dbReference type="InterPro" id="IPR001506">
    <property type="entry name" value="Peptidase_M12A"/>
</dbReference>
<keyword evidence="2 3" id="KW-0862">Zinc</keyword>
<protein>
    <recommendedName>
        <fullName evidence="3">Metalloendopeptidase</fullName>
        <ecNumber evidence="3">3.4.24.-</ecNumber>
    </recommendedName>
</protein>